<reference evidence="2 3" key="1">
    <citation type="journal article" date="2016" name="Nat. Commun.">
        <title>Thousands of microbial genomes shed light on interconnected biogeochemical processes in an aquifer system.</title>
        <authorList>
            <person name="Anantharaman K."/>
            <person name="Brown C.T."/>
            <person name="Hug L.A."/>
            <person name="Sharon I."/>
            <person name="Castelle C.J."/>
            <person name="Probst A.J."/>
            <person name="Thomas B.C."/>
            <person name="Singh A."/>
            <person name="Wilkins M.J."/>
            <person name="Karaoz U."/>
            <person name="Brodie E.L."/>
            <person name="Williams K.H."/>
            <person name="Hubbard S.S."/>
            <person name="Banfield J.F."/>
        </authorList>
    </citation>
    <scope>NUCLEOTIDE SEQUENCE [LARGE SCALE GENOMIC DNA]</scope>
</reference>
<feature type="compositionally biased region" description="Basic and acidic residues" evidence="1">
    <location>
        <begin position="30"/>
        <end position="51"/>
    </location>
</feature>
<evidence type="ECO:0000313" key="2">
    <source>
        <dbReference type="EMBL" id="OGY34404.1"/>
    </source>
</evidence>
<dbReference type="AlphaFoldDB" id="A0A1G1X374"/>
<name>A0A1G1X374_9BACT</name>
<gene>
    <name evidence="2" type="ORF">A3D99_02730</name>
</gene>
<feature type="region of interest" description="Disordered" evidence="1">
    <location>
        <begin position="30"/>
        <end position="52"/>
    </location>
</feature>
<evidence type="ECO:0000256" key="1">
    <source>
        <dbReference type="SAM" id="MobiDB-lite"/>
    </source>
</evidence>
<protein>
    <submittedName>
        <fullName evidence="2">Uncharacterized protein</fullName>
    </submittedName>
</protein>
<comment type="caution">
    <text evidence="2">The sequence shown here is derived from an EMBL/GenBank/DDBJ whole genome shotgun (WGS) entry which is preliminary data.</text>
</comment>
<organism evidence="2 3">
    <name type="scientific">Candidatus Andersenbacteria bacterium RIFCSPHIGHO2_12_FULL_45_11</name>
    <dbReference type="NCBI Taxonomy" id="1797281"/>
    <lineage>
        <taxon>Bacteria</taxon>
        <taxon>Candidatus Anderseniibacteriota</taxon>
    </lineage>
</organism>
<accession>A0A1G1X374</accession>
<dbReference type="EMBL" id="MHHR01000014">
    <property type="protein sequence ID" value="OGY34404.1"/>
    <property type="molecule type" value="Genomic_DNA"/>
</dbReference>
<dbReference type="Proteomes" id="UP000177528">
    <property type="component" value="Unassembled WGS sequence"/>
</dbReference>
<proteinExistence type="predicted"/>
<evidence type="ECO:0000313" key="3">
    <source>
        <dbReference type="Proteomes" id="UP000177528"/>
    </source>
</evidence>
<sequence length="115" mass="13465">MYLIMRIVNDKRKQATARCNRLVRKNSPYRVHDTRESGRKRLRKLGEKEPGGVESRWSVGVWRSSLKHTANEIVRIPNVAPRQRQVRYSRALVHRTDDFTLSPSRVLARSVSALW</sequence>